<feature type="transmembrane region" description="Helical" evidence="1">
    <location>
        <begin position="17"/>
        <end position="35"/>
    </location>
</feature>
<dbReference type="GeneID" id="64631292"/>
<dbReference type="RefSeq" id="XP_041186113.1">
    <property type="nucleotide sequence ID" value="XM_041337276.1"/>
</dbReference>
<dbReference type="AlphaFoldDB" id="A0A9P7DSA4"/>
<evidence type="ECO:0000313" key="2">
    <source>
        <dbReference type="EMBL" id="KAG1801778.1"/>
    </source>
</evidence>
<comment type="caution">
    <text evidence="2">The sequence shown here is derived from an EMBL/GenBank/DDBJ whole genome shotgun (WGS) entry which is preliminary data.</text>
</comment>
<feature type="transmembrane region" description="Helical" evidence="1">
    <location>
        <begin position="55"/>
        <end position="72"/>
    </location>
</feature>
<proteinExistence type="predicted"/>
<dbReference type="EMBL" id="JABBWG010000091">
    <property type="protein sequence ID" value="KAG1801778.1"/>
    <property type="molecule type" value="Genomic_DNA"/>
</dbReference>
<organism evidence="2 3">
    <name type="scientific">Suillus subaureus</name>
    <dbReference type="NCBI Taxonomy" id="48587"/>
    <lineage>
        <taxon>Eukaryota</taxon>
        <taxon>Fungi</taxon>
        <taxon>Dikarya</taxon>
        <taxon>Basidiomycota</taxon>
        <taxon>Agaricomycotina</taxon>
        <taxon>Agaricomycetes</taxon>
        <taxon>Agaricomycetidae</taxon>
        <taxon>Boletales</taxon>
        <taxon>Suillineae</taxon>
        <taxon>Suillaceae</taxon>
        <taxon>Suillus</taxon>
    </lineage>
</organism>
<keyword evidence="1" id="KW-0812">Transmembrane</keyword>
<gene>
    <name evidence="2" type="ORF">BJ212DRAFT_1398820</name>
</gene>
<evidence type="ECO:0000313" key="3">
    <source>
        <dbReference type="Proteomes" id="UP000807769"/>
    </source>
</evidence>
<dbReference type="Proteomes" id="UP000807769">
    <property type="component" value="Unassembled WGS sequence"/>
</dbReference>
<protein>
    <submittedName>
        <fullName evidence="2">Uncharacterized protein</fullName>
    </submittedName>
</protein>
<keyword evidence="1" id="KW-0472">Membrane</keyword>
<keyword evidence="1" id="KW-1133">Transmembrane helix</keyword>
<reference evidence="2" key="1">
    <citation type="journal article" date="2020" name="New Phytol.">
        <title>Comparative genomics reveals dynamic genome evolution in host specialist ectomycorrhizal fungi.</title>
        <authorList>
            <person name="Lofgren L.A."/>
            <person name="Nguyen N.H."/>
            <person name="Vilgalys R."/>
            <person name="Ruytinx J."/>
            <person name="Liao H.L."/>
            <person name="Branco S."/>
            <person name="Kuo A."/>
            <person name="LaButti K."/>
            <person name="Lipzen A."/>
            <person name="Andreopoulos W."/>
            <person name="Pangilinan J."/>
            <person name="Riley R."/>
            <person name="Hundley H."/>
            <person name="Na H."/>
            <person name="Barry K."/>
            <person name="Grigoriev I.V."/>
            <person name="Stajich J.E."/>
            <person name="Kennedy P.G."/>
        </authorList>
    </citation>
    <scope>NUCLEOTIDE SEQUENCE</scope>
    <source>
        <strain evidence="2">MN1</strain>
    </source>
</reference>
<feature type="non-terminal residue" evidence="2">
    <location>
        <position position="1"/>
    </location>
</feature>
<keyword evidence="3" id="KW-1185">Reference proteome</keyword>
<evidence type="ECO:0000256" key="1">
    <source>
        <dbReference type="SAM" id="Phobius"/>
    </source>
</evidence>
<name>A0A9P7DSA4_9AGAM</name>
<accession>A0A9P7DSA4</accession>
<sequence>GITNCAQQSRPRLYDRTMLILLILLIFSIDLAGNVAMDHNPSVDRQSMHFLSRSMSSMSAGPSMGFPLRAIFDHEGLRRIKRTRRAHRLLPRPQYFCGTTELLAKISRIPECDGRTS</sequence>